<dbReference type="EMBL" id="AP012029">
    <property type="protein sequence ID" value="BAJ62957.1"/>
    <property type="molecule type" value="Genomic_DNA"/>
</dbReference>
<organism evidence="2 3">
    <name type="scientific">Anaerolinea thermophila (strain DSM 14523 / JCM 11388 / NBRC 100420 / UNI-1)</name>
    <dbReference type="NCBI Taxonomy" id="926569"/>
    <lineage>
        <taxon>Bacteria</taxon>
        <taxon>Bacillati</taxon>
        <taxon>Chloroflexota</taxon>
        <taxon>Anaerolineae</taxon>
        <taxon>Anaerolineales</taxon>
        <taxon>Anaerolineaceae</taxon>
        <taxon>Anaerolinea</taxon>
    </lineage>
</organism>
<feature type="transmembrane region" description="Helical" evidence="1">
    <location>
        <begin position="265"/>
        <end position="292"/>
    </location>
</feature>
<keyword evidence="3" id="KW-1185">Reference proteome</keyword>
<feature type="transmembrane region" description="Helical" evidence="1">
    <location>
        <begin position="234"/>
        <end position="253"/>
    </location>
</feature>
<feature type="transmembrane region" description="Helical" evidence="1">
    <location>
        <begin position="396"/>
        <end position="414"/>
    </location>
</feature>
<gene>
    <name evidence="2" type="ordered locus">ANT_09230</name>
</gene>
<dbReference type="OrthoDB" id="144271at2"/>
<dbReference type="KEGG" id="atm:ANT_09230"/>
<evidence type="ECO:0000256" key="1">
    <source>
        <dbReference type="SAM" id="Phobius"/>
    </source>
</evidence>
<dbReference type="HOGENOM" id="CLU_432625_0_0_0"/>
<feature type="transmembrane region" description="Helical" evidence="1">
    <location>
        <begin position="208"/>
        <end position="228"/>
    </location>
</feature>
<feature type="transmembrane region" description="Helical" evidence="1">
    <location>
        <begin position="452"/>
        <end position="470"/>
    </location>
</feature>
<name>E8N3E3_ANATU</name>
<reference evidence="2 3" key="1">
    <citation type="submission" date="2010-12" db="EMBL/GenBank/DDBJ databases">
        <title>Whole genome sequence of Anaerolinea thermophila UNI-1.</title>
        <authorList>
            <person name="Narita-Yamada S."/>
            <person name="Kishi E."/>
            <person name="Watanabe Y."/>
            <person name="Takasaki K."/>
            <person name="Ankai A."/>
            <person name="Oguchi A."/>
            <person name="Fukui S."/>
            <person name="Takahashi M."/>
            <person name="Yashiro I."/>
            <person name="Hosoyama A."/>
            <person name="Sekiguchi Y."/>
            <person name="Hanada S."/>
            <person name="Fujita N."/>
        </authorList>
    </citation>
    <scope>NUCLEOTIDE SEQUENCE [LARGE SCALE GENOMIC DNA]</scope>
    <source>
        <strain evidence="3">DSM 14523 / JCM 11388 / NBRC 100420 / UNI-1</strain>
    </source>
</reference>
<keyword evidence="1" id="KW-0812">Transmembrane</keyword>
<protein>
    <submittedName>
        <fullName evidence="2">Hypothetical membrane protein</fullName>
    </submittedName>
</protein>
<dbReference type="AlphaFoldDB" id="E8N3E3"/>
<feature type="transmembrane region" description="Helical" evidence="1">
    <location>
        <begin position="181"/>
        <end position="201"/>
    </location>
</feature>
<feature type="transmembrane region" description="Helical" evidence="1">
    <location>
        <begin position="95"/>
        <end position="113"/>
    </location>
</feature>
<feature type="transmembrane region" description="Helical" evidence="1">
    <location>
        <begin position="421"/>
        <end position="446"/>
    </location>
</feature>
<feature type="transmembrane region" description="Helical" evidence="1">
    <location>
        <begin position="6"/>
        <end position="24"/>
    </location>
</feature>
<dbReference type="InParanoid" id="E8N3E3"/>
<evidence type="ECO:0000313" key="2">
    <source>
        <dbReference type="EMBL" id="BAJ62957.1"/>
    </source>
</evidence>
<feature type="transmembrane region" description="Helical" evidence="1">
    <location>
        <begin position="321"/>
        <end position="342"/>
    </location>
</feature>
<proteinExistence type="predicted"/>
<dbReference type="RefSeq" id="WP_013559348.1">
    <property type="nucleotide sequence ID" value="NC_014960.1"/>
</dbReference>
<dbReference type="STRING" id="926569.ANT_09230"/>
<dbReference type="eggNOG" id="COG1287">
    <property type="taxonomic scope" value="Bacteria"/>
</dbReference>
<feature type="transmembrane region" description="Helical" evidence="1">
    <location>
        <begin position="372"/>
        <end position="390"/>
    </location>
</feature>
<evidence type="ECO:0000313" key="3">
    <source>
        <dbReference type="Proteomes" id="UP000008922"/>
    </source>
</evidence>
<keyword evidence="1" id="KW-0472">Membrane</keyword>
<feature type="transmembrane region" description="Helical" evidence="1">
    <location>
        <begin position="63"/>
        <end position="83"/>
    </location>
</feature>
<accession>E8N3E3</accession>
<keyword evidence="1" id="KW-1133">Transmembrane helix</keyword>
<sequence length="619" mass="69812">MFPWFEILAGGLILLLPGAAFIAWIKNDSSDLLCRILDVVGVSIALTSLVAMLFWVVRGFPGAWGALVWFALTLILWVMAVLSKGGGLSLPAFRHGVLQLLVGLVFFAGLLVFRLEQAKSLVLPAWVDSVHHTFFVRVILEQGGVPQTLSPYLNAPFHYYYPFHLFTALFSWMTGLHPADAVLIFGQVISALLALAIYRLGRALEMPSLAAGMAALLCGFVTQMPAYYLTWGRYTLLMGLLAQALAMSAVLEYRRVPSRMQGWKVALLSAGLALTHYLSLWVFGLWILVLALGDLLKIPHWGQVEPEKKPSLFRSLSRWGWLGWLALGGVFSLPYLIPAFLFNLNHVQITAPTFTLNQQDWKYVWQYLGPRYNLWVMGMAAVGGLFALRLRSLRPLAIWGFLIFFLGLPIAPRFGPFRGDLYLIQVFFPAVLVLGALISDAIQAWGQKTGRWVQPILWVAVMGLFLVWGIRQTRSVLNESTIFVTPADRKALEWIAENTPPQARFYINATLWSWEIYRGVDGGYWLMPYTGRFSLVPPVPYVWTDSSAQDQFTRWAKTAENLKGCTPEFWDLVRDAQLTHVYVREGVGSLQPHDLKDCPRLKRIYQQDGVDLYEIIPLR</sequence>
<dbReference type="Proteomes" id="UP000008922">
    <property type="component" value="Chromosome"/>
</dbReference>
<feature type="transmembrane region" description="Helical" evidence="1">
    <location>
        <begin position="36"/>
        <end position="57"/>
    </location>
</feature>